<dbReference type="GO" id="GO:0022857">
    <property type="term" value="F:transmembrane transporter activity"/>
    <property type="evidence" value="ECO:0007669"/>
    <property type="project" value="TreeGrafter"/>
</dbReference>
<dbReference type="GO" id="GO:0005886">
    <property type="term" value="C:plasma membrane"/>
    <property type="evidence" value="ECO:0007669"/>
    <property type="project" value="TreeGrafter"/>
</dbReference>
<evidence type="ECO:0000256" key="5">
    <source>
        <dbReference type="ARBA" id="ARBA00023136"/>
    </source>
</evidence>
<feature type="transmembrane region" description="Helical" evidence="7">
    <location>
        <begin position="338"/>
        <end position="361"/>
    </location>
</feature>
<feature type="compositionally biased region" description="Polar residues" evidence="6">
    <location>
        <begin position="499"/>
        <end position="520"/>
    </location>
</feature>
<dbReference type="AlphaFoldDB" id="A0A3N4JXK3"/>
<dbReference type="EMBL" id="ML120370">
    <property type="protein sequence ID" value="RPB01958.1"/>
    <property type="molecule type" value="Genomic_DNA"/>
</dbReference>
<name>A0A3N4JXK3_9PEZI</name>
<feature type="transmembrane region" description="Helical" evidence="7">
    <location>
        <begin position="164"/>
        <end position="185"/>
    </location>
</feature>
<dbReference type="PANTHER" id="PTHR23501">
    <property type="entry name" value="MAJOR FACILITATOR SUPERFAMILY"/>
    <property type="match status" value="1"/>
</dbReference>
<proteinExistence type="predicted"/>
<feature type="transmembrane region" description="Helical" evidence="7">
    <location>
        <begin position="267"/>
        <end position="286"/>
    </location>
</feature>
<feature type="transmembrane region" description="Helical" evidence="7">
    <location>
        <begin position="53"/>
        <end position="74"/>
    </location>
</feature>
<keyword evidence="4 7" id="KW-1133">Transmembrane helix</keyword>
<organism evidence="8 9">
    <name type="scientific">Choiromyces venosus 120613-1</name>
    <dbReference type="NCBI Taxonomy" id="1336337"/>
    <lineage>
        <taxon>Eukaryota</taxon>
        <taxon>Fungi</taxon>
        <taxon>Dikarya</taxon>
        <taxon>Ascomycota</taxon>
        <taxon>Pezizomycotina</taxon>
        <taxon>Pezizomycetes</taxon>
        <taxon>Pezizales</taxon>
        <taxon>Tuberaceae</taxon>
        <taxon>Choiromyces</taxon>
    </lineage>
</organism>
<comment type="subcellular location">
    <subcellularLocation>
        <location evidence="1">Endomembrane system</location>
        <topology evidence="1">Multi-pass membrane protein</topology>
    </subcellularLocation>
</comment>
<evidence type="ECO:0000256" key="6">
    <source>
        <dbReference type="SAM" id="MobiDB-lite"/>
    </source>
</evidence>
<feature type="transmembrane region" description="Helical" evidence="7">
    <location>
        <begin position="447"/>
        <end position="469"/>
    </location>
</feature>
<reference evidence="8 9" key="1">
    <citation type="journal article" date="2018" name="Nat. Ecol. Evol.">
        <title>Pezizomycetes genomes reveal the molecular basis of ectomycorrhizal truffle lifestyle.</title>
        <authorList>
            <person name="Murat C."/>
            <person name="Payen T."/>
            <person name="Noel B."/>
            <person name="Kuo A."/>
            <person name="Morin E."/>
            <person name="Chen J."/>
            <person name="Kohler A."/>
            <person name="Krizsan K."/>
            <person name="Balestrini R."/>
            <person name="Da Silva C."/>
            <person name="Montanini B."/>
            <person name="Hainaut M."/>
            <person name="Levati E."/>
            <person name="Barry K.W."/>
            <person name="Belfiori B."/>
            <person name="Cichocki N."/>
            <person name="Clum A."/>
            <person name="Dockter R.B."/>
            <person name="Fauchery L."/>
            <person name="Guy J."/>
            <person name="Iotti M."/>
            <person name="Le Tacon F."/>
            <person name="Lindquist E.A."/>
            <person name="Lipzen A."/>
            <person name="Malagnac F."/>
            <person name="Mello A."/>
            <person name="Molinier V."/>
            <person name="Miyauchi S."/>
            <person name="Poulain J."/>
            <person name="Riccioni C."/>
            <person name="Rubini A."/>
            <person name="Sitrit Y."/>
            <person name="Splivallo R."/>
            <person name="Traeger S."/>
            <person name="Wang M."/>
            <person name="Zifcakova L."/>
            <person name="Wipf D."/>
            <person name="Zambonelli A."/>
            <person name="Paolocci F."/>
            <person name="Nowrousian M."/>
            <person name="Ottonello S."/>
            <person name="Baldrian P."/>
            <person name="Spatafora J.W."/>
            <person name="Henrissat B."/>
            <person name="Nagy L.G."/>
            <person name="Aury J.M."/>
            <person name="Wincker P."/>
            <person name="Grigoriev I.V."/>
            <person name="Bonfante P."/>
            <person name="Martin F.M."/>
        </authorList>
    </citation>
    <scope>NUCLEOTIDE SEQUENCE [LARGE SCALE GENOMIC DNA]</scope>
    <source>
        <strain evidence="8 9">120613-1</strain>
    </source>
</reference>
<evidence type="ECO:0000256" key="4">
    <source>
        <dbReference type="ARBA" id="ARBA00022989"/>
    </source>
</evidence>
<feature type="transmembrane region" description="Helical" evidence="7">
    <location>
        <begin position="80"/>
        <end position="100"/>
    </location>
</feature>
<sequence length="560" mass="61111">MRVSYYGTKWVDLAVGLVVFSFGKSGVLIVLYVMIADMSDLRWRALCSWGMDWGIGVSVWSAPLVGGFIRYITAPSAGRLYFSIGMPLAVAVVLTTYVFLQKAKFGGFIPEVAYSSKRRWWSIMGVAQKILHTAEKLDIIGISLWTLGSGLFLSSSLISYECKIWEWRLGLVLGGALFTALFIVWELHLNELVRRAMSLKLARNAGLVRSDMSSKNRRKTWFFGLAASGRDTPPAMGLEQWENSHKFEFGGPKQPLIRLRLIRSRSISLGALVGFLANFVLKIGIYSEGDPVGLLPTHKEDVGLNARIFLQNMAITSKIFASLIVALYIRSSQKPKCLVVTGLVIILISIVAICFIGEPGIFGLYRIVPQILFGIGAGFAWIGLLVRVQSGCSQHTDVAMATALLVTCNKLGDIAGGIVKRIIKASLIKYLAHGELAQVDDPTYSGWAALLATTVSVAVFNIFLAAFGLEEIVIGEMKQKVSGVIFGIGDPLPKKGNDTGDSTSQDPRTFYTPTTSSDGGAQQHRRPCNLAVGEVSIQRTISLARGKEDPLPDRRVGILL</sequence>
<feature type="transmembrane region" description="Helical" evidence="7">
    <location>
        <begin position="367"/>
        <end position="386"/>
    </location>
</feature>
<protein>
    <recommendedName>
        <fullName evidence="10">MFS general substrate transporter</fullName>
    </recommendedName>
</protein>
<evidence type="ECO:0008006" key="10">
    <source>
        <dbReference type="Google" id="ProtNLM"/>
    </source>
</evidence>
<feature type="transmembrane region" description="Helical" evidence="7">
    <location>
        <begin position="13"/>
        <end position="33"/>
    </location>
</feature>
<keyword evidence="5 7" id="KW-0472">Membrane</keyword>
<evidence type="ECO:0000313" key="8">
    <source>
        <dbReference type="EMBL" id="RPB01958.1"/>
    </source>
</evidence>
<evidence type="ECO:0000256" key="3">
    <source>
        <dbReference type="ARBA" id="ARBA00022692"/>
    </source>
</evidence>
<dbReference type="InterPro" id="IPR036259">
    <property type="entry name" value="MFS_trans_sf"/>
</dbReference>
<dbReference type="SUPFAM" id="SSF103473">
    <property type="entry name" value="MFS general substrate transporter"/>
    <property type="match status" value="1"/>
</dbReference>
<dbReference type="GO" id="GO:0012505">
    <property type="term" value="C:endomembrane system"/>
    <property type="evidence" value="ECO:0007669"/>
    <property type="project" value="UniProtKB-SubCell"/>
</dbReference>
<dbReference type="Proteomes" id="UP000276215">
    <property type="component" value="Unassembled WGS sequence"/>
</dbReference>
<gene>
    <name evidence="8" type="ORF">L873DRAFT_567227</name>
</gene>
<accession>A0A3N4JXK3</accession>
<evidence type="ECO:0000256" key="7">
    <source>
        <dbReference type="SAM" id="Phobius"/>
    </source>
</evidence>
<dbReference type="OrthoDB" id="2241241at2759"/>
<feature type="transmembrane region" description="Helical" evidence="7">
    <location>
        <begin position="306"/>
        <end position="329"/>
    </location>
</feature>
<dbReference type="PANTHER" id="PTHR23501:SF191">
    <property type="entry name" value="VACUOLAR BASIC AMINO ACID TRANSPORTER 4"/>
    <property type="match status" value="1"/>
</dbReference>
<evidence type="ECO:0000313" key="9">
    <source>
        <dbReference type="Proteomes" id="UP000276215"/>
    </source>
</evidence>
<keyword evidence="3 7" id="KW-0812">Transmembrane</keyword>
<feature type="region of interest" description="Disordered" evidence="6">
    <location>
        <begin position="495"/>
        <end position="525"/>
    </location>
</feature>
<keyword evidence="9" id="KW-1185">Reference proteome</keyword>
<keyword evidence="2" id="KW-0813">Transport</keyword>
<dbReference type="STRING" id="1336337.A0A3N4JXK3"/>
<evidence type="ECO:0000256" key="1">
    <source>
        <dbReference type="ARBA" id="ARBA00004127"/>
    </source>
</evidence>
<evidence type="ECO:0000256" key="2">
    <source>
        <dbReference type="ARBA" id="ARBA00022448"/>
    </source>
</evidence>